<name>A0AA88J7F1_FICCA</name>
<keyword evidence="2" id="KW-1185">Reference proteome</keyword>
<dbReference type="EMBL" id="BTGU01000140">
    <property type="protein sequence ID" value="GMN63021.1"/>
    <property type="molecule type" value="Genomic_DNA"/>
</dbReference>
<sequence length="56" mass="5890">MRTVVLVVVVVEGHRSESKVGAVGVVWEGLLMFRVGAAAWWSELGKSCGGGSKFGL</sequence>
<evidence type="ECO:0000313" key="2">
    <source>
        <dbReference type="Proteomes" id="UP001187192"/>
    </source>
</evidence>
<gene>
    <name evidence="1" type="ORF">TIFTF001_032105</name>
</gene>
<accession>A0AA88J7F1</accession>
<organism evidence="1 2">
    <name type="scientific">Ficus carica</name>
    <name type="common">Common fig</name>
    <dbReference type="NCBI Taxonomy" id="3494"/>
    <lineage>
        <taxon>Eukaryota</taxon>
        <taxon>Viridiplantae</taxon>
        <taxon>Streptophyta</taxon>
        <taxon>Embryophyta</taxon>
        <taxon>Tracheophyta</taxon>
        <taxon>Spermatophyta</taxon>
        <taxon>Magnoliopsida</taxon>
        <taxon>eudicotyledons</taxon>
        <taxon>Gunneridae</taxon>
        <taxon>Pentapetalae</taxon>
        <taxon>rosids</taxon>
        <taxon>fabids</taxon>
        <taxon>Rosales</taxon>
        <taxon>Moraceae</taxon>
        <taxon>Ficeae</taxon>
        <taxon>Ficus</taxon>
    </lineage>
</organism>
<protein>
    <submittedName>
        <fullName evidence="1">Uncharacterized protein</fullName>
    </submittedName>
</protein>
<reference evidence="1" key="1">
    <citation type="submission" date="2023-07" db="EMBL/GenBank/DDBJ databases">
        <title>draft genome sequence of fig (Ficus carica).</title>
        <authorList>
            <person name="Takahashi T."/>
            <person name="Nishimura K."/>
        </authorList>
    </citation>
    <scope>NUCLEOTIDE SEQUENCE</scope>
</reference>
<proteinExistence type="predicted"/>
<comment type="caution">
    <text evidence="1">The sequence shown here is derived from an EMBL/GenBank/DDBJ whole genome shotgun (WGS) entry which is preliminary data.</text>
</comment>
<dbReference type="AlphaFoldDB" id="A0AA88J7F1"/>
<dbReference type="Proteomes" id="UP001187192">
    <property type="component" value="Unassembled WGS sequence"/>
</dbReference>
<evidence type="ECO:0000313" key="1">
    <source>
        <dbReference type="EMBL" id="GMN63021.1"/>
    </source>
</evidence>